<dbReference type="OrthoDB" id="9791944at2"/>
<keyword evidence="1" id="KW-0489">Methyltransferase</keyword>
<accession>A0A6N8F5Q4</accession>
<evidence type="ECO:0000313" key="1">
    <source>
        <dbReference type="EMBL" id="MUH71623.1"/>
    </source>
</evidence>
<reference evidence="1 2" key="1">
    <citation type="submission" date="2019-11" db="EMBL/GenBank/DDBJ databases">
        <title>P. haliotis isolates from Z. marina roots.</title>
        <authorList>
            <person name="Cohen M."/>
            <person name="Jospin G."/>
            <person name="Eisen J.A."/>
            <person name="Coil D.A."/>
        </authorList>
    </citation>
    <scope>NUCLEOTIDE SEQUENCE [LARGE SCALE GENOMIC DNA]</scope>
    <source>
        <strain evidence="1 2">UCD-MCMsp1aY</strain>
    </source>
</reference>
<dbReference type="InterPro" id="IPR029063">
    <property type="entry name" value="SAM-dependent_MTases_sf"/>
</dbReference>
<evidence type="ECO:0000313" key="2">
    <source>
        <dbReference type="Proteomes" id="UP000439994"/>
    </source>
</evidence>
<dbReference type="Pfam" id="PF13489">
    <property type="entry name" value="Methyltransf_23"/>
    <property type="match status" value="1"/>
</dbReference>
<protein>
    <submittedName>
        <fullName evidence="1">Methyltransferase domain-containing protein</fullName>
    </submittedName>
</protein>
<dbReference type="AlphaFoldDB" id="A0A6N8F5Q4"/>
<proteinExistence type="predicted"/>
<dbReference type="Proteomes" id="UP000439994">
    <property type="component" value="Unassembled WGS sequence"/>
</dbReference>
<dbReference type="EMBL" id="WOCD01000001">
    <property type="protein sequence ID" value="MUH71623.1"/>
    <property type="molecule type" value="Genomic_DNA"/>
</dbReference>
<name>A0A6N8F5Q4_9GAMM</name>
<keyword evidence="1" id="KW-0808">Transferase</keyword>
<dbReference type="GO" id="GO:0032259">
    <property type="term" value="P:methylation"/>
    <property type="evidence" value="ECO:0007669"/>
    <property type="project" value="UniProtKB-KW"/>
</dbReference>
<sequence length="206" mass="23207">MLTQLVDADFAGEFASQLSKPESYSSHSNSINSSNSNNLVNSINSASFVTSDGKFENDKRLNEKPLGKKKGDLTGLDFGCGPGPALAFELRRLGLNISEYDIYYADDKSLLNKQYDFITSTEVIEHFNTPSKELSQLIEMIKPDGLLAIMTKLVIDKQRFANWHYKNDPTHISFFSQPTFEFIAKKFGLTLEFVDKDVIFLKKPKS</sequence>
<dbReference type="Gene3D" id="3.40.50.150">
    <property type="entry name" value="Vaccinia Virus protein VP39"/>
    <property type="match status" value="1"/>
</dbReference>
<keyword evidence="2" id="KW-1185">Reference proteome</keyword>
<organism evidence="1 2">
    <name type="scientific">Psychrosphaera haliotis</name>
    <dbReference type="NCBI Taxonomy" id="555083"/>
    <lineage>
        <taxon>Bacteria</taxon>
        <taxon>Pseudomonadati</taxon>
        <taxon>Pseudomonadota</taxon>
        <taxon>Gammaproteobacteria</taxon>
        <taxon>Alteromonadales</taxon>
        <taxon>Pseudoalteromonadaceae</taxon>
        <taxon>Psychrosphaera</taxon>
    </lineage>
</organism>
<dbReference type="GO" id="GO:0008168">
    <property type="term" value="F:methyltransferase activity"/>
    <property type="evidence" value="ECO:0007669"/>
    <property type="project" value="UniProtKB-KW"/>
</dbReference>
<dbReference type="SUPFAM" id="SSF53335">
    <property type="entry name" value="S-adenosyl-L-methionine-dependent methyltransferases"/>
    <property type="match status" value="1"/>
</dbReference>
<comment type="caution">
    <text evidence="1">The sequence shown here is derived from an EMBL/GenBank/DDBJ whole genome shotgun (WGS) entry which is preliminary data.</text>
</comment>
<gene>
    <name evidence="1" type="ORF">GNP35_03365</name>
</gene>